<dbReference type="EC" id="2.3.2.27" evidence="1"/>
<dbReference type="PaxDb" id="3827-XP_004488629.1"/>
<keyword evidence="1" id="KW-0808">Transferase</keyword>
<feature type="region of interest" description="Disordered" evidence="2">
    <location>
        <begin position="1"/>
        <end position="23"/>
    </location>
</feature>
<keyword evidence="1" id="KW-0479">Metal-binding</keyword>
<comment type="function">
    <text evidence="1">E3 ubiquitin-protein ligase. Component of the ribosome quality control complex (RQC), a ribosome-associated complex that mediates ubiquitination and extraction of incompletely synthesized nascent chains for proteasomal degradation.</text>
</comment>
<accession>A0A3Q7XRF7</accession>
<dbReference type="KEGG" id="cam:113784405"/>
<dbReference type="GO" id="GO:0043023">
    <property type="term" value="F:ribosomal large subunit binding"/>
    <property type="evidence" value="ECO:0007669"/>
    <property type="project" value="TreeGrafter"/>
</dbReference>
<keyword evidence="1" id="KW-0862">Zinc</keyword>
<dbReference type="GO" id="GO:0016567">
    <property type="term" value="P:protein ubiquitination"/>
    <property type="evidence" value="ECO:0007669"/>
    <property type="project" value="UniProtKB-UniPathway"/>
</dbReference>
<keyword evidence="1" id="KW-0833">Ubl conjugation pathway</keyword>
<evidence type="ECO:0000313" key="3">
    <source>
        <dbReference type="Proteomes" id="UP000087171"/>
    </source>
</evidence>
<dbReference type="GO" id="GO:1990112">
    <property type="term" value="C:RQC complex"/>
    <property type="evidence" value="ECO:0007669"/>
    <property type="project" value="UniProtKB-UniRule"/>
</dbReference>
<evidence type="ECO:0000313" key="4">
    <source>
        <dbReference type="RefSeq" id="XP_027186366.1"/>
    </source>
</evidence>
<dbReference type="AlphaFoldDB" id="A0A3Q7XRF7"/>
<dbReference type="UniPathway" id="UPA00143"/>
<keyword evidence="3" id="KW-1185">Reference proteome</keyword>
<protein>
    <recommendedName>
        <fullName evidence="1">E3 ubiquitin-protein ligase listerin</fullName>
        <ecNumber evidence="1">2.3.2.27</ecNumber>
    </recommendedName>
    <alternativeName>
        <fullName evidence="1">RING-type E3 ubiquitin transferase listerin</fullName>
    </alternativeName>
</protein>
<comment type="similarity">
    <text evidence="1">Belongs to the LTN1 family.</text>
</comment>
<dbReference type="STRING" id="3827.A0A3Q7XRF7"/>
<name>A0A3Q7XRF7_CICAR</name>
<dbReference type="GO" id="GO:0072344">
    <property type="term" value="P:rescue of stalled ribosome"/>
    <property type="evidence" value="ECO:0007669"/>
    <property type="project" value="UniProtKB-UniRule"/>
</dbReference>
<feature type="compositionally biased region" description="Low complexity" evidence="2">
    <location>
        <begin position="301"/>
        <end position="320"/>
    </location>
</feature>
<dbReference type="OrthoDB" id="6108at2759"/>
<dbReference type="GeneID" id="113784405"/>
<dbReference type="RefSeq" id="XP_027186366.1">
    <property type="nucleotide sequence ID" value="XM_027330565.1"/>
</dbReference>
<feature type="region of interest" description="Disordered" evidence="2">
    <location>
        <begin position="297"/>
        <end position="333"/>
    </location>
</feature>
<comment type="subunit">
    <text evidence="1">Component of the ribosome quality control complex (RQC).</text>
</comment>
<dbReference type="GO" id="GO:0061630">
    <property type="term" value="F:ubiquitin protein ligase activity"/>
    <property type="evidence" value="ECO:0007669"/>
    <property type="project" value="UniProtKB-UniRule"/>
</dbReference>
<dbReference type="PANTHER" id="PTHR12389">
    <property type="entry name" value="ZINC FINGER PROTEIN 294"/>
    <property type="match status" value="1"/>
</dbReference>
<dbReference type="GO" id="GO:1990116">
    <property type="term" value="P:ribosome-associated ubiquitin-dependent protein catabolic process"/>
    <property type="evidence" value="ECO:0007669"/>
    <property type="project" value="UniProtKB-UniRule"/>
</dbReference>
<dbReference type="PANTHER" id="PTHR12389:SF0">
    <property type="entry name" value="E3 UBIQUITIN-PROTEIN LIGASE LISTERIN"/>
    <property type="match status" value="1"/>
</dbReference>
<organism evidence="3 4">
    <name type="scientific">Cicer arietinum</name>
    <name type="common">Chickpea</name>
    <name type="synonym">Garbanzo</name>
    <dbReference type="NCBI Taxonomy" id="3827"/>
    <lineage>
        <taxon>Eukaryota</taxon>
        <taxon>Viridiplantae</taxon>
        <taxon>Streptophyta</taxon>
        <taxon>Embryophyta</taxon>
        <taxon>Tracheophyta</taxon>
        <taxon>Spermatophyta</taxon>
        <taxon>Magnoliopsida</taxon>
        <taxon>eudicotyledons</taxon>
        <taxon>Gunneridae</taxon>
        <taxon>Pentapetalae</taxon>
        <taxon>rosids</taxon>
        <taxon>fabids</taxon>
        <taxon>Fabales</taxon>
        <taxon>Fabaceae</taxon>
        <taxon>Papilionoideae</taxon>
        <taxon>50 kb inversion clade</taxon>
        <taxon>NPAAA clade</taxon>
        <taxon>Hologalegina</taxon>
        <taxon>IRL clade</taxon>
        <taxon>Cicereae</taxon>
        <taxon>Cicer</taxon>
    </lineage>
</organism>
<sequence>MDARKRGPRTKHAAVGPSRKRTRNSNITDLSQLLHTPEEIDRFRTFYSDKRLIIPKYGTLDSFSDFKFPALLKAQHVEEFIGYKGPVYPDLVRFFYCNLMQEGKLLVSRVKGKIIRLNTKTIGEILNIPFNGENFCPNQLCEWGDISKYDAYVSLCRFDRRTMEQKRAQAGRQLNWAFFVKSIMFGSREAIGLPYAKEVSQILEHFGVDFSDEVMFTPTKENMLDLGVLPSMRIIWNEELEAFVHKGDHGQPSDDAPEDNAGPSNAAAQGDENGEETNTSQILIPLNAVSIAAEPVTLSNPSPSLSESSPSLSESSPSPSRTCHLHSQSRRSVSPSRSHLWSILNNAASMLSNNEETSVEHDNSLNIVDTAQFSLQILDGSFYCLKTLDGEGGIVSGILSAIFVIEWGCNISKALDDSFDDKSMNRIKAMLSFGEYVCAFLNKINVQFFKSLCVDNCMRLLNILIQSVKSAIFVEDRRVNYRITSLCCTRVLEVLERVCVDENDEQNLLHQLLSKDETWHVFVVQKFSSTKASGHQKFVALIDKLIQKNWNS</sequence>
<comment type="pathway">
    <text evidence="1">Protein modification; protein ubiquitination.</text>
</comment>
<keyword evidence="1" id="KW-0863">Zinc-finger</keyword>
<evidence type="ECO:0000256" key="2">
    <source>
        <dbReference type="SAM" id="MobiDB-lite"/>
    </source>
</evidence>
<proteinExistence type="inferred from homology"/>
<gene>
    <name evidence="4" type="primary">LOC113784405</name>
</gene>
<reference evidence="4" key="1">
    <citation type="submission" date="2025-08" db="UniProtKB">
        <authorList>
            <consortium name="RefSeq"/>
        </authorList>
    </citation>
    <scope>IDENTIFICATION</scope>
    <source>
        <tissue evidence="4">Etiolated seedlings</tissue>
    </source>
</reference>
<dbReference type="GO" id="GO:0005829">
    <property type="term" value="C:cytosol"/>
    <property type="evidence" value="ECO:0007669"/>
    <property type="project" value="UniProtKB-UniRule"/>
</dbReference>
<dbReference type="Proteomes" id="UP000087171">
    <property type="component" value="Unplaced"/>
</dbReference>
<dbReference type="GO" id="GO:0008270">
    <property type="term" value="F:zinc ion binding"/>
    <property type="evidence" value="ECO:0007669"/>
    <property type="project" value="UniProtKB-KW"/>
</dbReference>
<evidence type="ECO:0000256" key="1">
    <source>
        <dbReference type="RuleBase" id="RU367090"/>
    </source>
</evidence>
<dbReference type="InterPro" id="IPR039795">
    <property type="entry name" value="LTN1/Rkr1"/>
</dbReference>
<feature type="region of interest" description="Disordered" evidence="2">
    <location>
        <begin position="246"/>
        <end position="278"/>
    </location>
</feature>
<comment type="catalytic activity">
    <reaction evidence="1">
        <text>S-ubiquitinyl-[E2 ubiquitin-conjugating enzyme]-L-cysteine + [acceptor protein]-L-lysine = [E2 ubiquitin-conjugating enzyme]-L-cysteine + N(6)-ubiquitinyl-[acceptor protein]-L-lysine.</text>
        <dbReference type="EC" id="2.3.2.27"/>
    </reaction>
</comment>